<dbReference type="InterPro" id="IPR050628">
    <property type="entry name" value="SNF2_RAD54_helicase_TF"/>
</dbReference>
<dbReference type="SUPFAM" id="SSF52540">
    <property type="entry name" value="P-loop containing nucleoside triphosphate hydrolases"/>
    <property type="match status" value="1"/>
</dbReference>
<sequence length="265" mass="29628">MFDLDRRDSAMFSQMGEVAMYLLQAASSPRLLAQDADPGRAYRYPPLAIPPGSRLAHIVESYSQHEIAPKIAQACAMARENALAGEKTLIWSNFPDNLLDLEQQLSGLAPALIYGAIPSINDAPIGIRTRERELERFRNDPQCYVLLANPAAMSEGVSLHQTCHHAIYVDRTFNAGQYLQSIDRIHRLGLAQDVVTKVTLLVTEGTIDERVSRRIEDKTRRLARILADNGLAQMALPDDEDFGAPIDEPADLEEILRHLQESWTR</sequence>
<reference evidence="5 6" key="1">
    <citation type="submission" date="2020-08" db="EMBL/GenBank/DDBJ databases">
        <title>Genomic Encyclopedia of Type Strains, Phase IV (KMG-IV): sequencing the most valuable type-strain genomes for metagenomic binning, comparative biology and taxonomic classification.</title>
        <authorList>
            <person name="Goeker M."/>
        </authorList>
    </citation>
    <scope>NUCLEOTIDE SEQUENCE [LARGE SCALE GENOMIC DNA]</scope>
    <source>
        <strain evidence="5 6">DSM 45385</strain>
    </source>
</reference>
<dbReference type="PANTHER" id="PTHR45626:SF14">
    <property type="entry name" value="ATP-DEPENDENT DNA HELICASE (EUROFUNG)"/>
    <property type="match status" value="1"/>
</dbReference>
<dbReference type="AlphaFoldDB" id="A0A7W8AAI6"/>
<dbReference type="GO" id="GO:0005524">
    <property type="term" value="F:ATP binding"/>
    <property type="evidence" value="ECO:0007669"/>
    <property type="project" value="UniProtKB-KW"/>
</dbReference>
<dbReference type="Proteomes" id="UP000568380">
    <property type="component" value="Unassembled WGS sequence"/>
</dbReference>
<dbReference type="InterPro" id="IPR001650">
    <property type="entry name" value="Helicase_C-like"/>
</dbReference>
<dbReference type="InterPro" id="IPR027417">
    <property type="entry name" value="P-loop_NTPase"/>
</dbReference>
<dbReference type="PANTHER" id="PTHR45626">
    <property type="entry name" value="TRANSCRIPTION TERMINATION FACTOR 2-RELATED"/>
    <property type="match status" value="1"/>
</dbReference>
<dbReference type="CDD" id="cd18793">
    <property type="entry name" value="SF2_C_SNF"/>
    <property type="match status" value="1"/>
</dbReference>
<dbReference type="GO" id="GO:0016787">
    <property type="term" value="F:hydrolase activity"/>
    <property type="evidence" value="ECO:0007669"/>
    <property type="project" value="UniProtKB-KW"/>
</dbReference>
<evidence type="ECO:0000313" key="5">
    <source>
        <dbReference type="EMBL" id="MBB5082619.1"/>
    </source>
</evidence>
<comment type="caution">
    <text evidence="5">The sequence shown here is derived from an EMBL/GenBank/DDBJ whole genome shotgun (WGS) entry which is preliminary data.</text>
</comment>
<evidence type="ECO:0000259" key="4">
    <source>
        <dbReference type="Pfam" id="PF00271"/>
    </source>
</evidence>
<proteinExistence type="predicted"/>
<gene>
    <name evidence="5" type="ORF">HNR40_008115</name>
</gene>
<dbReference type="Gene3D" id="3.40.50.300">
    <property type="entry name" value="P-loop containing nucleotide triphosphate hydrolases"/>
    <property type="match status" value="1"/>
</dbReference>
<dbReference type="InterPro" id="IPR049730">
    <property type="entry name" value="SNF2/RAD54-like_C"/>
</dbReference>
<keyword evidence="6" id="KW-1185">Reference proteome</keyword>
<dbReference type="Pfam" id="PF00271">
    <property type="entry name" value="Helicase_C"/>
    <property type="match status" value="1"/>
</dbReference>
<evidence type="ECO:0000256" key="2">
    <source>
        <dbReference type="ARBA" id="ARBA00022801"/>
    </source>
</evidence>
<name>A0A7W8AAI6_9ACTN</name>
<feature type="domain" description="Helicase C-terminal" evidence="4">
    <location>
        <begin position="82"/>
        <end position="189"/>
    </location>
</feature>
<keyword evidence="1" id="KW-0547">Nucleotide-binding</keyword>
<evidence type="ECO:0000256" key="1">
    <source>
        <dbReference type="ARBA" id="ARBA00022741"/>
    </source>
</evidence>
<dbReference type="GO" id="GO:0008094">
    <property type="term" value="F:ATP-dependent activity, acting on DNA"/>
    <property type="evidence" value="ECO:0007669"/>
    <property type="project" value="TreeGrafter"/>
</dbReference>
<dbReference type="GO" id="GO:0006281">
    <property type="term" value="P:DNA repair"/>
    <property type="evidence" value="ECO:0007669"/>
    <property type="project" value="TreeGrafter"/>
</dbReference>
<organism evidence="5 6">
    <name type="scientific">Nonomuraea endophytica</name>
    <dbReference type="NCBI Taxonomy" id="714136"/>
    <lineage>
        <taxon>Bacteria</taxon>
        <taxon>Bacillati</taxon>
        <taxon>Actinomycetota</taxon>
        <taxon>Actinomycetes</taxon>
        <taxon>Streptosporangiales</taxon>
        <taxon>Streptosporangiaceae</taxon>
        <taxon>Nonomuraea</taxon>
    </lineage>
</organism>
<keyword evidence="3" id="KW-0067">ATP-binding</keyword>
<accession>A0A7W8AAI6</accession>
<evidence type="ECO:0000313" key="6">
    <source>
        <dbReference type="Proteomes" id="UP000568380"/>
    </source>
</evidence>
<protein>
    <recommendedName>
        <fullName evidence="4">Helicase C-terminal domain-containing protein</fullName>
    </recommendedName>
</protein>
<dbReference type="EMBL" id="JACHIN010000014">
    <property type="protein sequence ID" value="MBB5082619.1"/>
    <property type="molecule type" value="Genomic_DNA"/>
</dbReference>
<evidence type="ECO:0000256" key="3">
    <source>
        <dbReference type="ARBA" id="ARBA00022840"/>
    </source>
</evidence>
<keyword evidence="2" id="KW-0378">Hydrolase</keyword>